<dbReference type="PROSITE" id="PS51908">
    <property type="entry name" value="ZF_UBZ4"/>
    <property type="match status" value="1"/>
</dbReference>
<proteinExistence type="inferred from homology"/>
<sequence length="315" mass="36218">MASFGDPLDSITDPSDWAQTEYPNFSKLDSLLRCHICKDFLKAPVLTSCDHIFCSVCIRRSLDLKNKCPLCSEETFESNLRKVLLLDEISTWFLRNRPDLLDKHKPNSQPAPVVAPTAPVEPEKPKEPIRYESRKKRTADEALVECPVCSTFMSADELQTSHIDTCLSKKAKPAPTRPTISNFFKKERTPQTQPDFVKKKSKISNLDPTISTSKLKEKLNHWNLPTTGTRHQMNTRMKEFINMYNANLDSVNPVDDRVLTNRLLKWEGTYSLEATSKDDDQEGSQWRKKYKSEYEDLIKQAKANMKRITTNKDTE</sequence>
<dbReference type="Gene3D" id="3.30.40.10">
    <property type="entry name" value="Zinc/RING finger domain, C3HC4 (zinc finger)"/>
    <property type="match status" value="1"/>
</dbReference>
<feature type="domain" description="SAP" evidence="23">
    <location>
        <begin position="207"/>
        <end position="241"/>
    </location>
</feature>
<dbReference type="SMART" id="SM00184">
    <property type="entry name" value="RING"/>
    <property type="match status" value="1"/>
</dbReference>
<keyword evidence="26" id="KW-1185">Reference proteome</keyword>
<reference evidence="25" key="1">
    <citation type="journal article" date="2021" name="Open Biol.">
        <title>Shared evolutionary footprints suggest mitochondrial oxidative damage underlies multiple complex I losses in fungi.</title>
        <authorList>
            <person name="Schikora-Tamarit M.A."/>
            <person name="Marcet-Houben M."/>
            <person name="Nosek J."/>
            <person name="Gabaldon T."/>
        </authorList>
    </citation>
    <scope>NUCLEOTIDE SEQUENCE</scope>
    <source>
        <strain evidence="25">CBS6075</strain>
    </source>
</reference>
<dbReference type="PROSITE" id="PS00518">
    <property type="entry name" value="ZF_RING_1"/>
    <property type="match status" value="1"/>
</dbReference>
<dbReference type="GO" id="GO:0006281">
    <property type="term" value="P:DNA repair"/>
    <property type="evidence" value="ECO:0007669"/>
    <property type="project" value="UniProtKB-KW"/>
</dbReference>
<dbReference type="InterPro" id="IPR017907">
    <property type="entry name" value="Znf_RING_CS"/>
</dbReference>
<comment type="similarity">
    <text evidence="4">Belongs to the RAD18 family.</text>
</comment>
<dbReference type="EC" id="2.3.2.27" evidence="5"/>
<dbReference type="PANTHER" id="PTHR14134">
    <property type="entry name" value="E3 UBIQUITIN-PROTEIN LIGASE RAD18"/>
    <property type="match status" value="1"/>
</dbReference>
<evidence type="ECO:0000256" key="3">
    <source>
        <dbReference type="ARBA" id="ARBA00004906"/>
    </source>
</evidence>
<dbReference type="GeneID" id="70237676"/>
<feature type="domain" description="RING-type" evidence="22">
    <location>
        <begin position="34"/>
        <end position="72"/>
    </location>
</feature>
<feature type="domain" description="UBZ4-type" evidence="24">
    <location>
        <begin position="143"/>
        <end position="171"/>
    </location>
</feature>
<organism evidence="25 26">
    <name type="scientific">Ogataea philodendri</name>
    <dbReference type="NCBI Taxonomy" id="1378263"/>
    <lineage>
        <taxon>Eukaryota</taxon>
        <taxon>Fungi</taxon>
        <taxon>Dikarya</taxon>
        <taxon>Ascomycota</taxon>
        <taxon>Saccharomycotina</taxon>
        <taxon>Pichiomycetes</taxon>
        <taxon>Pichiales</taxon>
        <taxon>Pichiaceae</taxon>
        <taxon>Ogataea</taxon>
    </lineage>
</organism>
<evidence type="ECO:0000256" key="21">
    <source>
        <dbReference type="SAM" id="MobiDB-lite"/>
    </source>
</evidence>
<dbReference type="GO" id="GO:0008270">
    <property type="term" value="F:zinc ion binding"/>
    <property type="evidence" value="ECO:0007669"/>
    <property type="project" value="UniProtKB-KW"/>
</dbReference>
<dbReference type="RefSeq" id="XP_046059549.1">
    <property type="nucleotide sequence ID" value="XM_046206923.1"/>
</dbReference>
<evidence type="ECO:0000256" key="6">
    <source>
        <dbReference type="ARBA" id="ARBA00015551"/>
    </source>
</evidence>
<keyword evidence="13" id="KW-0238">DNA-binding</keyword>
<keyword evidence="8" id="KW-0479">Metal-binding</keyword>
<accession>A0A9P8NZA8</accession>
<keyword evidence="15" id="KW-0539">Nucleus</keyword>
<evidence type="ECO:0000256" key="15">
    <source>
        <dbReference type="ARBA" id="ARBA00023242"/>
    </source>
</evidence>
<dbReference type="Pfam" id="PF13923">
    <property type="entry name" value="zf-C3HC4_2"/>
    <property type="match status" value="1"/>
</dbReference>
<dbReference type="OrthoDB" id="9049620at2759"/>
<comment type="caution">
    <text evidence="25">The sequence shown here is derived from an EMBL/GenBank/DDBJ whole genome shotgun (WGS) entry which is preliminary data.</text>
</comment>
<keyword evidence="10 19" id="KW-0863">Zinc-finger</keyword>
<keyword evidence="7" id="KW-0808">Transferase</keyword>
<evidence type="ECO:0000256" key="7">
    <source>
        <dbReference type="ARBA" id="ARBA00022679"/>
    </source>
</evidence>
<dbReference type="GO" id="GO:0006301">
    <property type="term" value="P:DNA damage tolerance"/>
    <property type="evidence" value="ECO:0007669"/>
    <property type="project" value="InterPro"/>
</dbReference>
<dbReference type="AlphaFoldDB" id="A0A9P8NZA8"/>
<evidence type="ECO:0000256" key="17">
    <source>
        <dbReference type="ARBA" id="ARBA00074353"/>
    </source>
</evidence>
<dbReference type="FunFam" id="3.30.40.10:FF:000172">
    <property type="entry name" value="E3 ubiquitin-protein ligase RAD18"/>
    <property type="match status" value="1"/>
</dbReference>
<evidence type="ECO:0000256" key="5">
    <source>
        <dbReference type="ARBA" id="ARBA00012483"/>
    </source>
</evidence>
<evidence type="ECO:0000259" key="23">
    <source>
        <dbReference type="PROSITE" id="PS50800"/>
    </source>
</evidence>
<evidence type="ECO:0000256" key="20">
    <source>
        <dbReference type="PROSITE-ProRule" id="PRU01256"/>
    </source>
</evidence>
<dbReference type="GO" id="GO:0003697">
    <property type="term" value="F:single-stranded DNA binding"/>
    <property type="evidence" value="ECO:0007669"/>
    <property type="project" value="InterPro"/>
</dbReference>
<evidence type="ECO:0000256" key="1">
    <source>
        <dbReference type="ARBA" id="ARBA00000900"/>
    </source>
</evidence>
<dbReference type="GO" id="GO:0097505">
    <property type="term" value="C:Rad6-Rad18 complex"/>
    <property type="evidence" value="ECO:0007669"/>
    <property type="project" value="TreeGrafter"/>
</dbReference>
<dbReference type="InterPro" id="IPR001841">
    <property type="entry name" value="Znf_RING"/>
</dbReference>
<evidence type="ECO:0000256" key="12">
    <source>
        <dbReference type="ARBA" id="ARBA00022833"/>
    </source>
</evidence>
<dbReference type="GO" id="GO:0005634">
    <property type="term" value="C:nucleus"/>
    <property type="evidence" value="ECO:0007669"/>
    <property type="project" value="UniProtKB-SubCell"/>
</dbReference>
<evidence type="ECO:0000256" key="13">
    <source>
        <dbReference type="ARBA" id="ARBA00023125"/>
    </source>
</evidence>
<gene>
    <name evidence="25" type="ORF">OGAPHI_005712</name>
</gene>
<feature type="region of interest" description="Disordered" evidence="21">
    <location>
        <begin position="103"/>
        <end position="125"/>
    </location>
</feature>
<dbReference type="InterPro" id="IPR039577">
    <property type="entry name" value="Rad18"/>
</dbReference>
<dbReference type="PROSITE" id="PS50800">
    <property type="entry name" value="SAP"/>
    <property type="match status" value="1"/>
</dbReference>
<name>A0A9P8NZA8_9ASCO</name>
<comment type="catalytic activity">
    <reaction evidence="1">
        <text>S-ubiquitinyl-[E2 ubiquitin-conjugating enzyme]-L-cysteine + [acceptor protein]-L-lysine = [E2 ubiquitin-conjugating enzyme]-L-cysteine + N(6)-ubiquitinyl-[acceptor protein]-L-lysine.</text>
        <dbReference type="EC" id="2.3.2.27"/>
    </reaction>
</comment>
<evidence type="ECO:0000256" key="18">
    <source>
        <dbReference type="ARBA" id="ARBA00082369"/>
    </source>
</evidence>
<dbReference type="PROSITE" id="PS50089">
    <property type="entry name" value="ZF_RING_2"/>
    <property type="match status" value="1"/>
</dbReference>
<dbReference type="SMART" id="SM00734">
    <property type="entry name" value="ZnF_Rad18"/>
    <property type="match status" value="1"/>
</dbReference>
<dbReference type="Proteomes" id="UP000769157">
    <property type="component" value="Unassembled WGS sequence"/>
</dbReference>
<evidence type="ECO:0000256" key="10">
    <source>
        <dbReference type="ARBA" id="ARBA00022771"/>
    </source>
</evidence>
<evidence type="ECO:0000313" key="25">
    <source>
        <dbReference type="EMBL" id="KAH3662460.1"/>
    </source>
</evidence>
<evidence type="ECO:0000256" key="2">
    <source>
        <dbReference type="ARBA" id="ARBA00004123"/>
    </source>
</evidence>
<dbReference type="GO" id="GO:0006513">
    <property type="term" value="P:protein monoubiquitination"/>
    <property type="evidence" value="ECO:0007669"/>
    <property type="project" value="InterPro"/>
</dbReference>
<feature type="compositionally biased region" description="Low complexity" evidence="21">
    <location>
        <begin position="110"/>
        <end position="120"/>
    </location>
</feature>
<keyword evidence="9 20" id="KW-0227">DNA damage</keyword>
<reference evidence="25" key="2">
    <citation type="submission" date="2021-01" db="EMBL/GenBank/DDBJ databases">
        <authorList>
            <person name="Schikora-Tamarit M.A."/>
        </authorList>
    </citation>
    <scope>NUCLEOTIDE SEQUENCE</scope>
    <source>
        <strain evidence="25">CBS6075</strain>
    </source>
</reference>
<keyword evidence="14 20" id="KW-0234">DNA repair</keyword>
<evidence type="ECO:0000259" key="24">
    <source>
        <dbReference type="PROSITE" id="PS51908"/>
    </source>
</evidence>
<evidence type="ECO:0000256" key="9">
    <source>
        <dbReference type="ARBA" id="ARBA00022763"/>
    </source>
</evidence>
<keyword evidence="11" id="KW-0833">Ubl conjugation pathway</keyword>
<keyword evidence="12" id="KW-0862">Zinc</keyword>
<dbReference type="InterPro" id="IPR003034">
    <property type="entry name" value="SAP_dom"/>
</dbReference>
<dbReference type="GO" id="GO:0061630">
    <property type="term" value="F:ubiquitin protein ligase activity"/>
    <property type="evidence" value="ECO:0007669"/>
    <property type="project" value="UniProtKB-EC"/>
</dbReference>
<evidence type="ECO:0000256" key="4">
    <source>
        <dbReference type="ARBA" id="ARBA00009506"/>
    </source>
</evidence>
<dbReference type="Gene3D" id="3.30.160.60">
    <property type="entry name" value="Classic Zinc Finger"/>
    <property type="match status" value="1"/>
</dbReference>
<dbReference type="EMBL" id="JAEUBE010000378">
    <property type="protein sequence ID" value="KAH3662460.1"/>
    <property type="molecule type" value="Genomic_DNA"/>
</dbReference>
<evidence type="ECO:0000256" key="14">
    <source>
        <dbReference type="ARBA" id="ARBA00023204"/>
    </source>
</evidence>
<dbReference type="PANTHER" id="PTHR14134:SF2">
    <property type="entry name" value="E3 UBIQUITIN-PROTEIN LIGASE RAD18"/>
    <property type="match status" value="1"/>
</dbReference>
<evidence type="ECO:0000256" key="16">
    <source>
        <dbReference type="ARBA" id="ARBA00031783"/>
    </source>
</evidence>
<dbReference type="SUPFAM" id="SSF57850">
    <property type="entry name" value="RING/U-box"/>
    <property type="match status" value="1"/>
</dbReference>
<evidence type="ECO:0000259" key="22">
    <source>
        <dbReference type="PROSITE" id="PS50089"/>
    </source>
</evidence>
<evidence type="ECO:0000256" key="8">
    <source>
        <dbReference type="ARBA" id="ARBA00022723"/>
    </source>
</evidence>
<evidence type="ECO:0000313" key="26">
    <source>
        <dbReference type="Proteomes" id="UP000769157"/>
    </source>
</evidence>
<evidence type="ECO:0000256" key="19">
    <source>
        <dbReference type="PROSITE-ProRule" id="PRU00175"/>
    </source>
</evidence>
<protein>
    <recommendedName>
        <fullName evidence="6">Postreplication repair E3 ubiquitin-protein ligase RAD18</fullName>
        <ecNumber evidence="5">2.3.2.27</ecNumber>
    </recommendedName>
    <alternativeName>
        <fullName evidence="17">Postreplication repair E3 ubiquitin-protein ligase rad18</fullName>
    </alternativeName>
    <alternativeName>
        <fullName evidence="16 18">RING-type E3 ubiquitin transferase RAD18</fullName>
    </alternativeName>
</protein>
<dbReference type="InterPro" id="IPR006642">
    <property type="entry name" value="Rad18_UBZ4"/>
</dbReference>
<evidence type="ECO:0000256" key="11">
    <source>
        <dbReference type="ARBA" id="ARBA00022786"/>
    </source>
</evidence>
<comment type="pathway">
    <text evidence="3">Protein modification; protein ubiquitination.</text>
</comment>
<comment type="subcellular location">
    <subcellularLocation>
        <location evidence="2">Nucleus</location>
    </subcellularLocation>
</comment>
<dbReference type="InterPro" id="IPR013083">
    <property type="entry name" value="Znf_RING/FYVE/PHD"/>
</dbReference>